<dbReference type="InterPro" id="IPR036259">
    <property type="entry name" value="MFS_trans_sf"/>
</dbReference>
<evidence type="ECO:0000256" key="3">
    <source>
        <dbReference type="ARBA" id="ARBA00022448"/>
    </source>
</evidence>
<dbReference type="PROSITE" id="PS00216">
    <property type="entry name" value="SUGAR_TRANSPORT_1"/>
    <property type="match status" value="1"/>
</dbReference>
<feature type="transmembrane region" description="Helical" evidence="12">
    <location>
        <begin position="311"/>
        <end position="331"/>
    </location>
</feature>
<dbReference type="AlphaFoldDB" id="A0A1G8E357"/>
<feature type="domain" description="Major facilitator superfamily (MFS) profile" evidence="13">
    <location>
        <begin position="16"/>
        <end position="429"/>
    </location>
</feature>
<dbReference type="Proteomes" id="UP000198923">
    <property type="component" value="Unassembled WGS sequence"/>
</dbReference>
<dbReference type="Pfam" id="PF07690">
    <property type="entry name" value="MFS_1"/>
    <property type="match status" value="1"/>
</dbReference>
<protein>
    <recommendedName>
        <fullName evidence="11">Putative proline/betaine transporter</fullName>
    </recommendedName>
</protein>
<comment type="similarity">
    <text evidence="2">Belongs to the major facilitator superfamily. Metabolite:H+ Symporter (MHS) family (TC 2.A.1.6) family.</text>
</comment>
<gene>
    <name evidence="14" type="ORF">SAMN05421505_11993</name>
</gene>
<evidence type="ECO:0000256" key="9">
    <source>
        <dbReference type="ARBA" id="ARBA00023136"/>
    </source>
</evidence>
<name>A0A1G8E357_9ACTN</name>
<feature type="transmembrane region" description="Helical" evidence="12">
    <location>
        <begin position="189"/>
        <end position="208"/>
    </location>
</feature>
<keyword evidence="9 12" id="KW-0472">Membrane</keyword>
<evidence type="ECO:0000313" key="15">
    <source>
        <dbReference type="Proteomes" id="UP000198923"/>
    </source>
</evidence>
<feature type="transmembrane region" description="Helical" evidence="12">
    <location>
        <begin position="376"/>
        <end position="397"/>
    </location>
</feature>
<keyword evidence="6 12" id="KW-0812">Transmembrane</keyword>
<feature type="transmembrane region" description="Helical" evidence="12">
    <location>
        <begin position="89"/>
        <end position="107"/>
    </location>
</feature>
<keyword evidence="8 12" id="KW-1133">Transmembrane helix</keyword>
<feature type="transmembrane region" description="Helical" evidence="12">
    <location>
        <begin position="31"/>
        <end position="47"/>
    </location>
</feature>
<dbReference type="PANTHER" id="PTHR43045:SF1">
    <property type="entry name" value="SHIKIMATE TRANSPORTER"/>
    <property type="match status" value="1"/>
</dbReference>
<evidence type="ECO:0000256" key="6">
    <source>
        <dbReference type="ARBA" id="ARBA00022692"/>
    </source>
</evidence>
<dbReference type="PANTHER" id="PTHR43045">
    <property type="entry name" value="SHIKIMATE TRANSPORTER"/>
    <property type="match status" value="1"/>
</dbReference>
<dbReference type="CDD" id="cd17369">
    <property type="entry name" value="MFS_ShiA_like"/>
    <property type="match status" value="1"/>
</dbReference>
<evidence type="ECO:0000259" key="13">
    <source>
        <dbReference type="PROSITE" id="PS50850"/>
    </source>
</evidence>
<dbReference type="InterPro" id="IPR011701">
    <property type="entry name" value="MFS"/>
</dbReference>
<evidence type="ECO:0000256" key="8">
    <source>
        <dbReference type="ARBA" id="ARBA00022989"/>
    </source>
</evidence>
<dbReference type="FunFam" id="1.20.1250.20:FF:000001">
    <property type="entry name" value="Dicarboxylate MFS transporter"/>
    <property type="match status" value="1"/>
</dbReference>
<evidence type="ECO:0000313" key="14">
    <source>
        <dbReference type="EMBL" id="SDH64338.1"/>
    </source>
</evidence>
<dbReference type="SUPFAM" id="SSF103473">
    <property type="entry name" value="MFS general substrate transporter"/>
    <property type="match status" value="1"/>
</dbReference>
<comment type="subcellular location">
    <subcellularLocation>
        <location evidence="1">Cell inner membrane</location>
        <topology evidence="1">Multi-pass membrane protein</topology>
    </subcellularLocation>
</comment>
<feature type="transmembrane region" description="Helical" evidence="12">
    <location>
        <begin position="337"/>
        <end position="355"/>
    </location>
</feature>
<dbReference type="InterPro" id="IPR020846">
    <property type="entry name" value="MFS_dom"/>
</dbReference>
<dbReference type="EMBL" id="FNCN01000019">
    <property type="protein sequence ID" value="SDH64338.1"/>
    <property type="molecule type" value="Genomic_DNA"/>
</dbReference>
<accession>A0A1G8E357</accession>
<evidence type="ECO:0000256" key="11">
    <source>
        <dbReference type="ARBA" id="ARBA00039918"/>
    </source>
</evidence>
<dbReference type="NCBIfam" id="TIGR00883">
    <property type="entry name" value="2A0106"/>
    <property type="match status" value="1"/>
</dbReference>
<keyword evidence="3" id="KW-0813">Transport</keyword>
<reference evidence="14 15" key="1">
    <citation type="submission" date="2016-10" db="EMBL/GenBank/DDBJ databases">
        <authorList>
            <person name="de Groot N.N."/>
        </authorList>
    </citation>
    <scope>NUCLEOTIDE SEQUENCE [LARGE SCALE GENOMIC DNA]</scope>
    <source>
        <strain evidence="14 15">CPCC 201354</strain>
    </source>
</reference>
<sequence>MADAAIAKRPTNLRRIAAACMAGTTIEWYDFYLYGLAAALVFGPQFFTAMSPFVATLASFATFAVGFIARPVGGIIFGHFGDRLGRKSVLVWSLLLMGGSTFAIGLLPTYEHIGVWAPILLVTLRFLQGVGLGGEWGGAALMAVEHAPSNKRGLYGSFISLGIPAGLVLSNAAFLILDQVTTNDVFNSWGWRVPFLASVLLVFVGLWVRLSVEESPLFEQAQKKQQEERDRRLPVITVLRRYPKEVTLAAGTYIANSGVGYIVIVYLLTYATSVLKLPRQQILMSILASMAVMATAMVVSAIVSDRIGRRTVSIAASIALVIWSAVFFPLMDTGNTWLILLAITVMNGITGTLFGPQAALFSELFGTSVRYSGVTLGYQVGALLGGAIAPTIAATLYEVNETSTLITVYMVGVSVISLLSFLGLAETHRRSLAEDPQAAKAPQAA</sequence>
<dbReference type="RefSeq" id="WP_093172040.1">
    <property type="nucleotide sequence ID" value="NZ_FNCN01000019.1"/>
</dbReference>
<organism evidence="14 15">
    <name type="scientific">Sinosporangium album</name>
    <dbReference type="NCBI Taxonomy" id="504805"/>
    <lineage>
        <taxon>Bacteria</taxon>
        <taxon>Bacillati</taxon>
        <taxon>Actinomycetota</taxon>
        <taxon>Actinomycetes</taxon>
        <taxon>Streptosporangiales</taxon>
        <taxon>Streptosporangiaceae</taxon>
        <taxon>Sinosporangium</taxon>
    </lineage>
</organism>
<dbReference type="OrthoDB" id="3768022at2"/>
<proteinExistence type="inferred from homology"/>
<dbReference type="GO" id="GO:0005886">
    <property type="term" value="C:plasma membrane"/>
    <property type="evidence" value="ECO:0007669"/>
    <property type="project" value="UniProtKB-SubCell"/>
</dbReference>
<feature type="transmembrane region" description="Helical" evidence="12">
    <location>
        <begin position="113"/>
        <end position="133"/>
    </location>
</feature>
<evidence type="ECO:0000256" key="4">
    <source>
        <dbReference type="ARBA" id="ARBA00022475"/>
    </source>
</evidence>
<feature type="transmembrane region" description="Helical" evidence="12">
    <location>
        <begin position="53"/>
        <end position="77"/>
    </location>
</feature>
<keyword evidence="15" id="KW-1185">Reference proteome</keyword>
<dbReference type="InterPro" id="IPR004736">
    <property type="entry name" value="MHS_symport"/>
</dbReference>
<feature type="transmembrane region" description="Helical" evidence="12">
    <location>
        <begin position="282"/>
        <end position="304"/>
    </location>
</feature>
<evidence type="ECO:0000256" key="7">
    <source>
        <dbReference type="ARBA" id="ARBA00022847"/>
    </source>
</evidence>
<dbReference type="PROSITE" id="PS50850">
    <property type="entry name" value="MFS"/>
    <property type="match status" value="1"/>
</dbReference>
<evidence type="ECO:0000256" key="10">
    <source>
        <dbReference type="ARBA" id="ARBA00037295"/>
    </source>
</evidence>
<keyword evidence="5" id="KW-0997">Cell inner membrane</keyword>
<dbReference type="InterPro" id="IPR005829">
    <property type="entry name" value="Sugar_transporter_CS"/>
</dbReference>
<dbReference type="GO" id="GO:0015293">
    <property type="term" value="F:symporter activity"/>
    <property type="evidence" value="ECO:0007669"/>
    <property type="project" value="UniProtKB-KW"/>
</dbReference>
<evidence type="ECO:0000256" key="1">
    <source>
        <dbReference type="ARBA" id="ARBA00004429"/>
    </source>
</evidence>
<evidence type="ECO:0000256" key="12">
    <source>
        <dbReference type="SAM" id="Phobius"/>
    </source>
</evidence>
<evidence type="ECO:0000256" key="5">
    <source>
        <dbReference type="ARBA" id="ARBA00022519"/>
    </source>
</evidence>
<comment type="function">
    <text evidence="10">May be a proton symporter involved in the uptake of osmolytes such as proline and glycine betaine.</text>
</comment>
<dbReference type="STRING" id="504805.SAMN05421505_11993"/>
<dbReference type="Gene3D" id="1.20.1250.20">
    <property type="entry name" value="MFS general substrate transporter like domains"/>
    <property type="match status" value="2"/>
</dbReference>
<feature type="transmembrane region" description="Helical" evidence="12">
    <location>
        <begin position="403"/>
        <end position="424"/>
    </location>
</feature>
<feature type="transmembrane region" description="Helical" evidence="12">
    <location>
        <begin position="246"/>
        <end position="270"/>
    </location>
</feature>
<evidence type="ECO:0000256" key="2">
    <source>
        <dbReference type="ARBA" id="ARBA00008240"/>
    </source>
</evidence>
<keyword evidence="7" id="KW-0769">Symport</keyword>
<keyword evidence="4" id="KW-1003">Cell membrane</keyword>
<feature type="transmembrane region" description="Helical" evidence="12">
    <location>
        <begin position="154"/>
        <end position="177"/>
    </location>
</feature>